<dbReference type="PROSITE" id="PS00197">
    <property type="entry name" value="2FE2S_FER_1"/>
    <property type="match status" value="1"/>
</dbReference>
<dbReference type="Gene3D" id="2.10.240.10">
    <property type="entry name" value="Dihydroorotate dehydrogenase, electron transfer subunit"/>
    <property type="match status" value="1"/>
</dbReference>
<feature type="domain" description="FAD-binding FR-type" evidence="13">
    <location>
        <begin position="3"/>
        <end position="104"/>
    </location>
</feature>
<evidence type="ECO:0000259" key="13">
    <source>
        <dbReference type="PROSITE" id="PS51384"/>
    </source>
</evidence>
<reference evidence="14" key="1">
    <citation type="submission" date="2023-02" db="EMBL/GenBank/DDBJ databases">
        <title>Gut commensal Christensenella minuta modulates host metabolism via a new class of secondary bile acids.</title>
        <authorList>
            <person name="Liu C."/>
        </authorList>
    </citation>
    <scope>NUCLEOTIDE SEQUENCE</scope>
    <source>
        <strain evidence="14">CA70</strain>
    </source>
</reference>
<feature type="binding site" evidence="12">
    <location>
        <position position="230"/>
    </location>
    <ligand>
        <name>[2Fe-2S] cluster</name>
        <dbReference type="ChEBI" id="CHEBI:190135"/>
    </ligand>
</feature>
<dbReference type="GO" id="GO:0046872">
    <property type="term" value="F:metal ion binding"/>
    <property type="evidence" value="ECO:0007669"/>
    <property type="project" value="UniProtKB-KW"/>
</dbReference>
<evidence type="ECO:0000313" key="14">
    <source>
        <dbReference type="EMBL" id="XCC62943.1"/>
    </source>
</evidence>
<protein>
    <submittedName>
        <fullName evidence="14">Dihydroorotate dehydrogenase electron transfer subunit</fullName>
    </submittedName>
</protein>
<evidence type="ECO:0000256" key="9">
    <source>
        <dbReference type="ARBA" id="ARBA00023014"/>
    </source>
</evidence>
<evidence type="ECO:0000256" key="1">
    <source>
        <dbReference type="ARBA" id="ARBA00006422"/>
    </source>
</evidence>
<keyword evidence="8 12" id="KW-0408">Iron</keyword>
<dbReference type="PANTHER" id="PTHR43513:SF3">
    <property type="entry name" value="DIHYDROOROTATE DEHYDROGENASE B (NAD(+)), ELECTRON TRANSFER SUBUNIT-RELATED"/>
    <property type="match status" value="1"/>
</dbReference>
<dbReference type="PIRSF" id="PIRSF006816">
    <property type="entry name" value="Cyc3_hyd_g"/>
    <property type="match status" value="1"/>
</dbReference>
<feature type="binding site" evidence="11">
    <location>
        <begin position="55"/>
        <end position="58"/>
    </location>
    <ligand>
        <name>FAD</name>
        <dbReference type="ChEBI" id="CHEBI:57692"/>
    </ligand>
</feature>
<evidence type="ECO:0000256" key="5">
    <source>
        <dbReference type="ARBA" id="ARBA00022723"/>
    </source>
</evidence>
<feature type="binding site" evidence="12">
    <location>
        <position position="233"/>
    </location>
    <ligand>
        <name>[2Fe-2S] cluster</name>
        <dbReference type="ChEBI" id="CHEBI:190135"/>
    </ligand>
</feature>
<comment type="cofactor">
    <cofactor evidence="12">
        <name>[2Fe-2S] cluster</name>
        <dbReference type="ChEBI" id="CHEBI:190135"/>
    </cofactor>
    <text evidence="12">Binds 1 [2Fe-2S] cluster per subunit.</text>
</comment>
<dbReference type="Pfam" id="PF10418">
    <property type="entry name" value="DHODB_Fe-S_bind"/>
    <property type="match status" value="1"/>
</dbReference>
<feature type="binding site" evidence="11">
    <location>
        <begin position="79"/>
        <end position="80"/>
    </location>
    <ligand>
        <name>FAD</name>
        <dbReference type="ChEBI" id="CHEBI:57692"/>
    </ligand>
</feature>
<evidence type="ECO:0000256" key="6">
    <source>
        <dbReference type="ARBA" id="ARBA00022827"/>
    </source>
</evidence>
<organism evidence="14">
    <name type="scientific">Christensenella massiliensis</name>
    <dbReference type="NCBI Taxonomy" id="1805714"/>
    <lineage>
        <taxon>Bacteria</taxon>
        <taxon>Bacillati</taxon>
        <taxon>Bacillota</taxon>
        <taxon>Clostridia</taxon>
        <taxon>Christensenellales</taxon>
        <taxon>Christensenellaceae</taxon>
        <taxon>Christensenella</taxon>
    </lineage>
</organism>
<proteinExistence type="inferred from homology"/>
<dbReference type="InterPro" id="IPR017938">
    <property type="entry name" value="Riboflavin_synthase-like_b-brl"/>
</dbReference>
<keyword evidence="6 11" id="KW-0274">FAD</keyword>
<comment type="cofactor">
    <cofactor evidence="10">
        <name>[2Fe-2S] cluster</name>
        <dbReference type="ChEBI" id="CHEBI:190135"/>
    </cofactor>
</comment>
<evidence type="ECO:0000256" key="2">
    <source>
        <dbReference type="ARBA" id="ARBA00022448"/>
    </source>
</evidence>
<dbReference type="InterPro" id="IPR017927">
    <property type="entry name" value="FAD-bd_FR_type"/>
</dbReference>
<feature type="binding site" evidence="12">
    <location>
        <position position="225"/>
    </location>
    <ligand>
        <name>[2Fe-2S] cluster</name>
        <dbReference type="ChEBI" id="CHEBI:190135"/>
    </ligand>
</feature>
<keyword evidence="5 12" id="KW-0479">Metal-binding</keyword>
<dbReference type="InterPro" id="IPR019480">
    <property type="entry name" value="Dihydroorotate_DH_Fe-S-bd"/>
</dbReference>
<dbReference type="Gene3D" id="2.40.30.10">
    <property type="entry name" value="Translation factors"/>
    <property type="match status" value="1"/>
</dbReference>
<dbReference type="EMBL" id="CP117826">
    <property type="protein sequence ID" value="XCC62943.1"/>
    <property type="molecule type" value="Genomic_DNA"/>
</dbReference>
<dbReference type="InterPro" id="IPR050353">
    <property type="entry name" value="PyrK_electron_transfer"/>
</dbReference>
<name>A0AAU8A9R0_9FIRM</name>
<feature type="binding site" evidence="12">
    <location>
        <position position="245"/>
    </location>
    <ligand>
        <name>[2Fe-2S] cluster</name>
        <dbReference type="ChEBI" id="CHEBI:190135"/>
    </ligand>
</feature>
<gene>
    <name evidence="14" type="ORF">PUP29_03220</name>
</gene>
<evidence type="ECO:0000256" key="3">
    <source>
        <dbReference type="ARBA" id="ARBA00022630"/>
    </source>
</evidence>
<dbReference type="AlphaFoldDB" id="A0AAU8A9R0"/>
<dbReference type="GO" id="GO:0050660">
    <property type="term" value="F:flavin adenine dinucleotide binding"/>
    <property type="evidence" value="ECO:0007669"/>
    <property type="project" value="InterPro"/>
</dbReference>
<dbReference type="Gene3D" id="3.40.50.80">
    <property type="entry name" value="Nucleotide-binding domain of ferredoxin-NADP reductase (FNR) module"/>
    <property type="match status" value="1"/>
</dbReference>
<dbReference type="GO" id="GO:0051537">
    <property type="term" value="F:2 iron, 2 sulfur cluster binding"/>
    <property type="evidence" value="ECO:0007669"/>
    <property type="project" value="UniProtKB-KW"/>
</dbReference>
<comment type="similarity">
    <text evidence="1">Belongs to the PyrK family.</text>
</comment>
<keyword evidence="3 11" id="KW-0285">Flavoprotein</keyword>
<keyword evidence="4 12" id="KW-0001">2Fe-2S</keyword>
<comment type="cofactor">
    <cofactor evidence="11">
        <name>FAD</name>
        <dbReference type="ChEBI" id="CHEBI:57692"/>
    </cofactor>
    <text evidence="11">Binds 1 FAD per subunit.</text>
</comment>
<dbReference type="PROSITE" id="PS51384">
    <property type="entry name" value="FAD_FR"/>
    <property type="match status" value="1"/>
</dbReference>
<dbReference type="CDD" id="cd06218">
    <property type="entry name" value="DHOD_e_trans"/>
    <property type="match status" value="1"/>
</dbReference>
<dbReference type="InterPro" id="IPR012165">
    <property type="entry name" value="Cyt_c3_hydrogenase_gsu"/>
</dbReference>
<evidence type="ECO:0000256" key="8">
    <source>
        <dbReference type="ARBA" id="ARBA00023004"/>
    </source>
</evidence>
<keyword evidence="7" id="KW-0249">Electron transport</keyword>
<keyword evidence="9 12" id="KW-0411">Iron-sulfur</keyword>
<dbReference type="InterPro" id="IPR006058">
    <property type="entry name" value="2Fe2S_fd_BS"/>
</dbReference>
<sequence>MIKKQFAERVLENRLIAENTYLMRLTCAEEVIRLFRPGQFAHIEIPNAGELLLRRPISINYVDSTKKEVHLAYNVVGKGTERLSYVHPNDVIDVLMPLGNGFQLTDSMKKVWLVGGGIGIAPLKSLTCKYPDREYTAFLGYRSKSCVYEVKDFEAFAKTYVTTDDGSYCRKGFCTDVLLEEIEKSGAPDVILACGPHLFFRSLARVVEKIGGIPAFVSLEQRMGCGTGGCATCVCKVGGKHKKVCLQGPVFPIREVDSLYD</sequence>
<evidence type="ECO:0000256" key="10">
    <source>
        <dbReference type="ARBA" id="ARBA00034078"/>
    </source>
</evidence>
<keyword evidence="2" id="KW-0813">Transport</keyword>
<dbReference type="GO" id="GO:0006221">
    <property type="term" value="P:pyrimidine nucleotide biosynthetic process"/>
    <property type="evidence" value="ECO:0007669"/>
    <property type="project" value="InterPro"/>
</dbReference>
<dbReference type="InterPro" id="IPR037117">
    <property type="entry name" value="Dihydroorotate_DH_ele_sf"/>
</dbReference>
<dbReference type="SUPFAM" id="SSF63380">
    <property type="entry name" value="Riboflavin synthase domain-like"/>
    <property type="match status" value="1"/>
</dbReference>
<accession>A0AAU8A9R0</accession>
<evidence type="ECO:0000256" key="4">
    <source>
        <dbReference type="ARBA" id="ARBA00022714"/>
    </source>
</evidence>
<dbReference type="RefSeq" id="WP_079547254.1">
    <property type="nucleotide sequence ID" value="NZ_CP117826.1"/>
</dbReference>
<evidence type="ECO:0000256" key="11">
    <source>
        <dbReference type="PIRSR" id="PIRSR006816-1"/>
    </source>
</evidence>
<dbReference type="SUPFAM" id="SSF52343">
    <property type="entry name" value="Ferredoxin reductase-like, C-terminal NADP-linked domain"/>
    <property type="match status" value="1"/>
</dbReference>
<dbReference type="PANTHER" id="PTHR43513">
    <property type="entry name" value="DIHYDROOROTATE DEHYDROGENASE B (NAD(+)), ELECTRON TRANSFER SUBUNIT"/>
    <property type="match status" value="1"/>
</dbReference>
<evidence type="ECO:0000256" key="7">
    <source>
        <dbReference type="ARBA" id="ARBA00022982"/>
    </source>
</evidence>
<dbReference type="GO" id="GO:0016491">
    <property type="term" value="F:oxidoreductase activity"/>
    <property type="evidence" value="ECO:0007669"/>
    <property type="project" value="InterPro"/>
</dbReference>
<evidence type="ECO:0000256" key="12">
    <source>
        <dbReference type="PIRSR" id="PIRSR006816-2"/>
    </source>
</evidence>
<dbReference type="InterPro" id="IPR039261">
    <property type="entry name" value="FNR_nucleotide-bd"/>
</dbReference>